<evidence type="ECO:0000313" key="2">
    <source>
        <dbReference type="EMBL" id="TNV75277.1"/>
    </source>
</evidence>
<name>A0A8J8NH43_HALGN</name>
<comment type="caution">
    <text evidence="2">The sequence shown here is derived from an EMBL/GenBank/DDBJ whole genome shotgun (WGS) entry which is preliminary data.</text>
</comment>
<keyword evidence="3" id="KW-1185">Reference proteome</keyword>
<protein>
    <recommendedName>
        <fullName evidence="1">NADAR domain-containing protein</fullName>
    </recommendedName>
</protein>
<accession>A0A8J8NH43</accession>
<reference evidence="2" key="1">
    <citation type="submission" date="2019-06" db="EMBL/GenBank/DDBJ databases">
        <authorList>
            <person name="Zheng W."/>
        </authorList>
    </citation>
    <scope>NUCLEOTIDE SEQUENCE</scope>
    <source>
        <strain evidence="2">QDHG01</strain>
    </source>
</reference>
<evidence type="ECO:0000313" key="3">
    <source>
        <dbReference type="Proteomes" id="UP000785679"/>
    </source>
</evidence>
<dbReference type="CDD" id="cd15457">
    <property type="entry name" value="NADAR"/>
    <property type="match status" value="1"/>
</dbReference>
<dbReference type="EMBL" id="RRYP01015941">
    <property type="protein sequence ID" value="TNV75277.1"/>
    <property type="molecule type" value="Genomic_DNA"/>
</dbReference>
<evidence type="ECO:0000259" key="1">
    <source>
        <dbReference type="Pfam" id="PF08719"/>
    </source>
</evidence>
<feature type="domain" description="NADAR" evidence="1">
    <location>
        <begin position="14"/>
        <end position="157"/>
    </location>
</feature>
<dbReference type="Gene3D" id="1.10.357.40">
    <property type="entry name" value="YbiA-like"/>
    <property type="match status" value="1"/>
</dbReference>
<gene>
    <name evidence="2" type="ORF">FGO68_gene17640</name>
</gene>
<dbReference type="InterPro" id="IPR012816">
    <property type="entry name" value="NADAR"/>
</dbReference>
<dbReference type="Pfam" id="PF08719">
    <property type="entry name" value="NADAR"/>
    <property type="match status" value="1"/>
</dbReference>
<dbReference type="InterPro" id="IPR037238">
    <property type="entry name" value="YbiA-like_sf"/>
</dbReference>
<dbReference type="Proteomes" id="UP000785679">
    <property type="component" value="Unassembled WGS sequence"/>
</dbReference>
<dbReference type="SUPFAM" id="SSF143990">
    <property type="entry name" value="YbiA-like"/>
    <property type="match status" value="1"/>
</dbReference>
<proteinExistence type="predicted"/>
<dbReference type="OrthoDB" id="206452at2759"/>
<sequence length="167" mass="19416">MVEQSLHNSKKKILFYRERDPYGFMSNFYKAPIEMDGKIWPTTEHYFQAMKFPTLPDYQEAIRKEKECSKIKKMGQNPDGFREDWSAVKDQVMKDCLLAKFRQHPQLREELLMTGESYLVEHTRNDTYWADGGDEGSGVKGKNMLGKLLGEVRTELRREALEGAGAQ</sequence>
<dbReference type="AlphaFoldDB" id="A0A8J8NH43"/>
<organism evidence="2 3">
    <name type="scientific">Halteria grandinella</name>
    <dbReference type="NCBI Taxonomy" id="5974"/>
    <lineage>
        <taxon>Eukaryota</taxon>
        <taxon>Sar</taxon>
        <taxon>Alveolata</taxon>
        <taxon>Ciliophora</taxon>
        <taxon>Intramacronucleata</taxon>
        <taxon>Spirotrichea</taxon>
        <taxon>Stichotrichia</taxon>
        <taxon>Sporadotrichida</taxon>
        <taxon>Halteriidae</taxon>
        <taxon>Halteria</taxon>
    </lineage>
</organism>
<dbReference type="NCBIfam" id="TIGR02464">
    <property type="entry name" value="ribofla_fusion"/>
    <property type="match status" value="1"/>
</dbReference>